<sequence length="123" mass="13853">MYKILIVDDSKFIRQSIKKTLHNSSKYQVVSEASNGIEALSIYRKLKPDAVTLDLTMDRLDGFKTLSLMVKLYPNAKVIVFSSLSSKFSQTECFKLGAKDFIAKPNFNLLPNALEQIFEGQAV</sequence>
<dbReference type="EMBL" id="JBHUMZ010000044">
    <property type="protein sequence ID" value="MFD2639682.1"/>
    <property type="molecule type" value="Genomic_DNA"/>
</dbReference>
<dbReference type="PANTHER" id="PTHR44591:SF14">
    <property type="entry name" value="PROTEIN PILG"/>
    <property type="match status" value="1"/>
</dbReference>
<accession>A0ABW5QCM3</accession>
<evidence type="ECO:0000259" key="4">
    <source>
        <dbReference type="PROSITE" id="PS50110"/>
    </source>
</evidence>
<dbReference type="PROSITE" id="PS50110">
    <property type="entry name" value="RESPONSE_REGULATORY"/>
    <property type="match status" value="1"/>
</dbReference>
<keyword evidence="6" id="KW-1185">Reference proteome</keyword>
<dbReference type="InterPro" id="IPR050595">
    <property type="entry name" value="Bact_response_regulator"/>
</dbReference>
<gene>
    <name evidence="5" type="ORF">ACFSW4_12465</name>
</gene>
<dbReference type="Proteomes" id="UP001597452">
    <property type="component" value="Unassembled WGS sequence"/>
</dbReference>
<keyword evidence="2" id="KW-0902">Two-component regulatory system</keyword>
<dbReference type="SUPFAM" id="SSF52172">
    <property type="entry name" value="CheY-like"/>
    <property type="match status" value="1"/>
</dbReference>
<dbReference type="RefSeq" id="WP_377329652.1">
    <property type="nucleotide sequence ID" value="NZ_JBHUMZ010000044.1"/>
</dbReference>
<evidence type="ECO:0000256" key="2">
    <source>
        <dbReference type="ARBA" id="ARBA00023012"/>
    </source>
</evidence>
<evidence type="ECO:0000256" key="3">
    <source>
        <dbReference type="PROSITE-ProRule" id="PRU00169"/>
    </source>
</evidence>
<comment type="caution">
    <text evidence="5">The sequence shown here is derived from an EMBL/GenBank/DDBJ whole genome shotgun (WGS) entry which is preliminary data.</text>
</comment>
<feature type="domain" description="Response regulatory" evidence="4">
    <location>
        <begin position="3"/>
        <end position="119"/>
    </location>
</feature>
<reference evidence="6" key="1">
    <citation type="journal article" date="2019" name="Int. J. Syst. Evol. Microbiol.">
        <title>The Global Catalogue of Microorganisms (GCM) 10K type strain sequencing project: providing services to taxonomists for standard genome sequencing and annotation.</title>
        <authorList>
            <consortium name="The Broad Institute Genomics Platform"/>
            <consortium name="The Broad Institute Genome Sequencing Center for Infectious Disease"/>
            <person name="Wu L."/>
            <person name="Ma J."/>
        </authorList>
    </citation>
    <scope>NUCLEOTIDE SEQUENCE [LARGE SCALE GENOMIC DNA]</scope>
    <source>
        <strain evidence="6">TISTR 1571</strain>
    </source>
</reference>
<evidence type="ECO:0000313" key="6">
    <source>
        <dbReference type="Proteomes" id="UP001597452"/>
    </source>
</evidence>
<dbReference type="SMART" id="SM00448">
    <property type="entry name" value="REC"/>
    <property type="match status" value="1"/>
</dbReference>
<name>A0ABW5QCM3_9BACI</name>
<evidence type="ECO:0000313" key="5">
    <source>
        <dbReference type="EMBL" id="MFD2639682.1"/>
    </source>
</evidence>
<protein>
    <submittedName>
        <fullName evidence="5">Response regulator transcription factor</fullName>
    </submittedName>
</protein>
<dbReference type="CDD" id="cd17541">
    <property type="entry name" value="REC_CheB-like"/>
    <property type="match status" value="1"/>
</dbReference>
<evidence type="ECO:0000256" key="1">
    <source>
        <dbReference type="ARBA" id="ARBA00022553"/>
    </source>
</evidence>
<dbReference type="Pfam" id="PF00072">
    <property type="entry name" value="Response_reg"/>
    <property type="match status" value="1"/>
</dbReference>
<keyword evidence="1 3" id="KW-0597">Phosphoprotein</keyword>
<dbReference type="InterPro" id="IPR011006">
    <property type="entry name" value="CheY-like_superfamily"/>
</dbReference>
<dbReference type="PANTHER" id="PTHR44591">
    <property type="entry name" value="STRESS RESPONSE REGULATOR PROTEIN 1"/>
    <property type="match status" value="1"/>
</dbReference>
<dbReference type="InterPro" id="IPR001789">
    <property type="entry name" value="Sig_transdc_resp-reg_receiver"/>
</dbReference>
<organism evidence="5 6">
    <name type="scientific">Piscibacillus salipiscarius</name>
    <dbReference type="NCBI Taxonomy" id="299480"/>
    <lineage>
        <taxon>Bacteria</taxon>
        <taxon>Bacillati</taxon>
        <taxon>Bacillota</taxon>
        <taxon>Bacilli</taxon>
        <taxon>Bacillales</taxon>
        <taxon>Bacillaceae</taxon>
        <taxon>Piscibacillus</taxon>
    </lineage>
</organism>
<feature type="modified residue" description="4-aspartylphosphate" evidence="3">
    <location>
        <position position="54"/>
    </location>
</feature>
<dbReference type="Gene3D" id="3.40.50.2300">
    <property type="match status" value="1"/>
</dbReference>
<proteinExistence type="predicted"/>